<evidence type="ECO:0000313" key="2">
    <source>
        <dbReference type="Proteomes" id="UP001057402"/>
    </source>
</evidence>
<dbReference type="Proteomes" id="UP001057402">
    <property type="component" value="Chromosome 7"/>
</dbReference>
<organism evidence="1 2">
    <name type="scientific">Melastoma candidum</name>
    <dbReference type="NCBI Taxonomy" id="119954"/>
    <lineage>
        <taxon>Eukaryota</taxon>
        <taxon>Viridiplantae</taxon>
        <taxon>Streptophyta</taxon>
        <taxon>Embryophyta</taxon>
        <taxon>Tracheophyta</taxon>
        <taxon>Spermatophyta</taxon>
        <taxon>Magnoliopsida</taxon>
        <taxon>eudicotyledons</taxon>
        <taxon>Gunneridae</taxon>
        <taxon>Pentapetalae</taxon>
        <taxon>rosids</taxon>
        <taxon>malvids</taxon>
        <taxon>Myrtales</taxon>
        <taxon>Melastomataceae</taxon>
        <taxon>Melastomatoideae</taxon>
        <taxon>Melastomateae</taxon>
        <taxon>Melastoma</taxon>
    </lineage>
</organism>
<protein>
    <submittedName>
        <fullName evidence="1">Uncharacterized protein</fullName>
    </submittedName>
</protein>
<comment type="caution">
    <text evidence="1">The sequence shown here is derived from an EMBL/GenBank/DDBJ whole genome shotgun (WGS) entry which is preliminary data.</text>
</comment>
<name>A0ACB9P5M7_9MYRT</name>
<accession>A0ACB9P5M7</accession>
<keyword evidence="2" id="KW-1185">Reference proteome</keyword>
<sequence>MAGVVTLEEASASNHLDLSAAQSATCTRSALGIRDLSSASSDPPPSPSRNSRRPSSAAQPDVETHNLTLFHRLWQPWSSGAVGLGLWAAGGVVS</sequence>
<gene>
    <name evidence="1" type="ORF">MLD38_027685</name>
</gene>
<reference evidence="2" key="1">
    <citation type="journal article" date="2023" name="Front. Plant Sci.">
        <title>Chromosomal-level genome assembly of Melastoma candidum provides insights into trichome evolution.</title>
        <authorList>
            <person name="Zhong Y."/>
            <person name="Wu W."/>
            <person name="Sun C."/>
            <person name="Zou P."/>
            <person name="Liu Y."/>
            <person name="Dai S."/>
            <person name="Zhou R."/>
        </authorList>
    </citation>
    <scope>NUCLEOTIDE SEQUENCE [LARGE SCALE GENOMIC DNA]</scope>
</reference>
<dbReference type="EMBL" id="CM042886">
    <property type="protein sequence ID" value="KAI4343149.1"/>
    <property type="molecule type" value="Genomic_DNA"/>
</dbReference>
<evidence type="ECO:0000313" key="1">
    <source>
        <dbReference type="EMBL" id="KAI4343149.1"/>
    </source>
</evidence>
<proteinExistence type="predicted"/>